<keyword evidence="3" id="KW-1185">Reference proteome</keyword>
<feature type="transmembrane region" description="Helical" evidence="1">
    <location>
        <begin position="70"/>
        <end position="91"/>
    </location>
</feature>
<feature type="transmembrane region" description="Helical" evidence="1">
    <location>
        <begin position="97"/>
        <end position="120"/>
    </location>
</feature>
<feature type="transmembrane region" description="Helical" evidence="1">
    <location>
        <begin position="167"/>
        <end position="187"/>
    </location>
</feature>
<dbReference type="Proteomes" id="UP000549913">
    <property type="component" value="Unassembled WGS sequence"/>
</dbReference>
<feature type="transmembrane region" description="Helical" evidence="1">
    <location>
        <begin position="141"/>
        <end position="161"/>
    </location>
</feature>
<reference evidence="2 3" key="1">
    <citation type="submission" date="2020-07" db="EMBL/GenBank/DDBJ databases">
        <title>Sequencing the genomes of 1000 actinobacteria strains.</title>
        <authorList>
            <person name="Klenk H.-P."/>
        </authorList>
    </citation>
    <scope>NUCLEOTIDE SEQUENCE [LARGE SCALE GENOMIC DNA]</scope>
    <source>
        <strain evidence="2 3">DSM 26474</strain>
    </source>
</reference>
<feature type="transmembrane region" description="Helical" evidence="1">
    <location>
        <begin position="44"/>
        <end position="63"/>
    </location>
</feature>
<dbReference type="Pfam" id="PF19700">
    <property type="entry name" value="DUF6198"/>
    <property type="match status" value="1"/>
</dbReference>
<name>A0A852SIK7_9MICO</name>
<keyword evidence="1" id="KW-0472">Membrane</keyword>
<evidence type="ECO:0000313" key="3">
    <source>
        <dbReference type="Proteomes" id="UP000549913"/>
    </source>
</evidence>
<dbReference type="EMBL" id="JACCBM010000001">
    <property type="protein sequence ID" value="NYD69150.1"/>
    <property type="molecule type" value="Genomic_DNA"/>
</dbReference>
<dbReference type="RefSeq" id="WP_179546530.1">
    <property type="nucleotide sequence ID" value="NZ_BSEW01000001.1"/>
</dbReference>
<dbReference type="AlphaFoldDB" id="A0A852SIK7"/>
<accession>A0A852SIK7</accession>
<proteinExistence type="predicted"/>
<evidence type="ECO:0000313" key="2">
    <source>
        <dbReference type="EMBL" id="NYD69150.1"/>
    </source>
</evidence>
<gene>
    <name evidence="2" type="ORF">BJ984_000308</name>
</gene>
<dbReference type="PANTHER" id="PTHR40078:SF1">
    <property type="entry name" value="INTEGRAL MEMBRANE PROTEIN"/>
    <property type="match status" value="1"/>
</dbReference>
<comment type="caution">
    <text evidence="2">The sequence shown here is derived from an EMBL/GenBank/DDBJ whole genome shotgun (WGS) entry which is preliminary data.</text>
</comment>
<dbReference type="PANTHER" id="PTHR40078">
    <property type="entry name" value="INTEGRAL MEMBRANE PROTEIN-RELATED"/>
    <property type="match status" value="1"/>
</dbReference>
<protein>
    <submittedName>
        <fullName evidence="2">Putative membrane protein YczE</fullName>
    </submittedName>
</protein>
<evidence type="ECO:0000256" key="1">
    <source>
        <dbReference type="SAM" id="Phobius"/>
    </source>
</evidence>
<keyword evidence="1" id="KW-1133">Transmembrane helix</keyword>
<keyword evidence="1" id="KW-0812">Transmembrane</keyword>
<dbReference type="InterPro" id="IPR038750">
    <property type="entry name" value="YczE/YyaS-like"/>
</dbReference>
<organism evidence="2 3">
    <name type="scientific">Herbiconiux flava</name>
    <dbReference type="NCBI Taxonomy" id="881268"/>
    <lineage>
        <taxon>Bacteria</taxon>
        <taxon>Bacillati</taxon>
        <taxon>Actinomycetota</taxon>
        <taxon>Actinomycetes</taxon>
        <taxon>Micrococcales</taxon>
        <taxon>Microbacteriaceae</taxon>
        <taxon>Herbiconiux</taxon>
    </lineage>
</organism>
<sequence>MTFRVLRLLAGLMLYGFAEALMIRGAIGIDPWTVFSQGISRSTGLSIGLLTNLIGIAVLLLWIPLRQRPGLGTVLNVLLLGPFMELGLWLLPAPGSLLLQVLSFTAGLLLLAVASGIYIGARFGPGPRDGLMTGLHARLGWPIWLGRTLIEATVLGAGWLLGGDVGFGTLAFALLIGPLCGVTLPLFGGRKVALAAVSPSPLSPPPSRPASSRAPA</sequence>